<feature type="domain" description="TFIIS-type" evidence="8">
    <location>
        <begin position="287"/>
        <end position="327"/>
    </location>
</feature>
<evidence type="ECO:0000256" key="5">
    <source>
        <dbReference type="PROSITE-ProRule" id="PRU00472"/>
    </source>
</evidence>
<dbReference type="PANTHER" id="PTHR11477">
    <property type="entry name" value="TRANSCRIPTION FACTOR S-II ZINC FINGER DOMAIN-CONTAINING PROTEIN"/>
    <property type="match status" value="1"/>
</dbReference>
<dbReference type="Gene3D" id="1.20.930.10">
    <property type="entry name" value="Conserved domain common to transcription factors TFIIS, elongin A, CRSP70"/>
    <property type="match status" value="1"/>
</dbReference>
<dbReference type="Pfam" id="PF07500">
    <property type="entry name" value="TFIIS_M"/>
    <property type="match status" value="1"/>
</dbReference>
<keyword evidence="11" id="KW-0251">Elongation factor</keyword>
<dbReference type="InterPro" id="IPR035100">
    <property type="entry name" value="TF_IIS-typ"/>
</dbReference>
<dbReference type="GO" id="GO:0008270">
    <property type="term" value="F:zinc ion binding"/>
    <property type="evidence" value="ECO:0007669"/>
    <property type="project" value="UniProtKB-KW"/>
</dbReference>
<evidence type="ECO:0000256" key="4">
    <source>
        <dbReference type="ARBA" id="ARBA00023242"/>
    </source>
</evidence>
<evidence type="ECO:0000313" key="12">
    <source>
        <dbReference type="EMBL" id="CAI2374566.1"/>
    </source>
</evidence>
<evidence type="ECO:0000313" key="13">
    <source>
        <dbReference type="Proteomes" id="UP001295684"/>
    </source>
</evidence>
<dbReference type="InterPro" id="IPR003618">
    <property type="entry name" value="TFIIS_cen_dom"/>
</dbReference>
<keyword evidence="11" id="KW-0648">Protein biosynthesis</keyword>
<dbReference type="Gene3D" id="1.10.472.30">
    <property type="entry name" value="Transcription elongation factor S-II, central domain"/>
    <property type="match status" value="1"/>
</dbReference>
<dbReference type="SUPFAM" id="SSF46942">
    <property type="entry name" value="Elongation factor TFIIS domain 2"/>
    <property type="match status" value="1"/>
</dbReference>
<dbReference type="GO" id="GO:0005634">
    <property type="term" value="C:nucleus"/>
    <property type="evidence" value="ECO:0007669"/>
    <property type="project" value="UniProtKB-SubCell"/>
</dbReference>
<keyword evidence="1" id="KW-0479">Metal-binding</keyword>
<dbReference type="Pfam" id="PF08711">
    <property type="entry name" value="Med26"/>
    <property type="match status" value="1"/>
</dbReference>
<protein>
    <submittedName>
        <fullName evidence="11">Transcription elongation factor TFIIS</fullName>
    </submittedName>
</protein>
<dbReference type="PROSITE" id="PS51321">
    <property type="entry name" value="TFIIS_CENTRAL"/>
    <property type="match status" value="1"/>
</dbReference>
<evidence type="ECO:0000256" key="3">
    <source>
        <dbReference type="ARBA" id="ARBA00022833"/>
    </source>
</evidence>
<evidence type="ECO:0000256" key="1">
    <source>
        <dbReference type="ARBA" id="ARBA00022723"/>
    </source>
</evidence>
<feature type="region of interest" description="Disordered" evidence="7">
    <location>
        <begin position="82"/>
        <end position="164"/>
    </location>
</feature>
<reference evidence="11" key="2">
    <citation type="journal article" date="2001" name="J. Eukaryot. Microbiol.">
        <title>The Euplotes crassus conjugation-specific conN1 gene encodes a transcription elongation factor TFIIS-like protein.</title>
        <authorList>
            <person name="Ghosh S."/>
            <person name="Barrett D.M."/>
            <person name="Klobutcher L.A."/>
        </authorList>
    </citation>
    <scope>NUCLEOTIDE SEQUENCE</scope>
</reference>
<dbReference type="Gene3D" id="2.20.25.10">
    <property type="match status" value="1"/>
</dbReference>
<feature type="domain" description="TFIIS central" evidence="10">
    <location>
        <begin position="170"/>
        <end position="281"/>
    </location>
</feature>
<sequence>MSTPINQEDTIQNLVDLIKKFSKCKGNIQEKIDTINYMGEYRVNRDILKTTLAGKKMTTWSRSKNKEIKEAAKRVLNEWKTQIKGVNKSSGSSGKSTRSGSTQSQNKSLSEKGAEEKGLVHPDSVVPDDSKPNSNSSEDENEGKDDETKSPEDEEDYDEFILNNETEDKVRNGIRKGLEKLLCKSNENPKKCKALSIKIENSVVLRLGTHLKEYTNKCRSIIANLQRSDEFRSKIINGIFTPDDLAAMNPRDFLEDSLKKKRAKKETRIIDSKRSDYILANSKIKEGMYTCEKCKSKKTTFYEQQTRSADEPMTTFVQCLMCSHNMKF</sequence>
<dbReference type="PANTHER" id="PTHR11477:SF0">
    <property type="entry name" value="IP08861P-RELATED"/>
    <property type="match status" value="1"/>
</dbReference>
<dbReference type="InterPro" id="IPR001222">
    <property type="entry name" value="Znf_TFIIS"/>
</dbReference>
<dbReference type="Proteomes" id="UP001295684">
    <property type="component" value="Unassembled WGS sequence"/>
</dbReference>
<feature type="compositionally biased region" description="Low complexity" evidence="7">
    <location>
        <begin position="88"/>
        <end position="105"/>
    </location>
</feature>
<evidence type="ECO:0000313" key="11">
    <source>
        <dbReference type="EMBL" id="AAG00938.1"/>
    </source>
</evidence>
<keyword evidence="4 6" id="KW-0539">Nucleus</keyword>
<dbReference type="SMART" id="SM00440">
    <property type="entry name" value="ZnF_C2C2"/>
    <property type="match status" value="1"/>
</dbReference>
<evidence type="ECO:0000259" key="10">
    <source>
        <dbReference type="PROSITE" id="PS51321"/>
    </source>
</evidence>
<evidence type="ECO:0000256" key="7">
    <source>
        <dbReference type="SAM" id="MobiDB-lite"/>
    </source>
</evidence>
<keyword evidence="3" id="KW-0862">Zinc</keyword>
<feature type="compositionally biased region" description="Basic and acidic residues" evidence="7">
    <location>
        <begin position="109"/>
        <end position="120"/>
    </location>
</feature>
<dbReference type="CDD" id="cd13749">
    <property type="entry name" value="Zn-ribbon_TFIIS"/>
    <property type="match status" value="1"/>
</dbReference>
<dbReference type="InterPro" id="IPR017923">
    <property type="entry name" value="TFIIS_N"/>
</dbReference>
<dbReference type="Pfam" id="PF01096">
    <property type="entry name" value="Zn_ribbon_TFIIS"/>
    <property type="match status" value="1"/>
</dbReference>
<dbReference type="GO" id="GO:0003746">
    <property type="term" value="F:translation elongation factor activity"/>
    <property type="evidence" value="ECO:0007669"/>
    <property type="project" value="UniProtKB-KW"/>
</dbReference>
<dbReference type="EMBL" id="CAMPGE010015984">
    <property type="protein sequence ID" value="CAI2374566.1"/>
    <property type="molecule type" value="Genomic_DNA"/>
</dbReference>
<accession>Q9GZ09</accession>
<dbReference type="SUPFAM" id="SSF57783">
    <property type="entry name" value="Zinc beta-ribbon"/>
    <property type="match status" value="1"/>
</dbReference>
<dbReference type="InterPro" id="IPR035441">
    <property type="entry name" value="TFIIS/LEDGF_dom_sf"/>
</dbReference>
<dbReference type="PROSITE" id="PS51319">
    <property type="entry name" value="TFIIS_N"/>
    <property type="match status" value="1"/>
</dbReference>
<keyword evidence="13" id="KW-1185">Reference proteome</keyword>
<evidence type="ECO:0000259" key="8">
    <source>
        <dbReference type="PROSITE" id="PS51133"/>
    </source>
</evidence>
<keyword evidence="2 5" id="KW-0863">Zinc-finger</keyword>
<evidence type="ECO:0000259" key="9">
    <source>
        <dbReference type="PROSITE" id="PS51319"/>
    </source>
</evidence>
<dbReference type="SMART" id="SM00510">
    <property type="entry name" value="TFS2M"/>
    <property type="match status" value="1"/>
</dbReference>
<dbReference type="AlphaFoldDB" id="Q9GZ09"/>
<dbReference type="InterPro" id="IPR036575">
    <property type="entry name" value="TFIIS_cen_dom_sf"/>
</dbReference>
<reference evidence="11" key="1">
    <citation type="journal article" date="1997" name="J. Eukaryot. Microbiol.">
        <title>Conjugation-specific genes in the ciliate Euplotes crassus: gene expression from the old macronucleus.</title>
        <authorList>
            <person name="Ling Z."/>
            <person name="Ghosh S."/>
            <person name="Jacobs M.E."/>
            <person name="Klobutcher L.A."/>
        </authorList>
    </citation>
    <scope>NUCLEOTIDE SEQUENCE</scope>
</reference>
<dbReference type="EMBL" id="AF272555">
    <property type="protein sequence ID" value="AAG00938.1"/>
    <property type="molecule type" value="Genomic_DNA"/>
</dbReference>
<gene>
    <name evidence="11" type="primary">conN1</name>
    <name evidence="12" type="ORF">ECRASSUSDP1_LOCUS15921</name>
</gene>
<proteinExistence type="predicted"/>
<dbReference type="SUPFAM" id="SSF47676">
    <property type="entry name" value="Conserved domain common to transcription factors TFIIS, elongin A, CRSP70"/>
    <property type="match status" value="1"/>
</dbReference>
<name>Q9GZ09_EUPCR</name>
<feature type="domain" description="TFIIS N-terminal" evidence="9">
    <location>
        <begin position="13"/>
        <end position="86"/>
    </location>
</feature>
<dbReference type="GO" id="GO:0006351">
    <property type="term" value="P:DNA-templated transcription"/>
    <property type="evidence" value="ECO:0007669"/>
    <property type="project" value="InterPro"/>
</dbReference>
<evidence type="ECO:0000256" key="6">
    <source>
        <dbReference type="PROSITE-ProRule" id="PRU00649"/>
    </source>
</evidence>
<dbReference type="PROSITE" id="PS51133">
    <property type="entry name" value="ZF_TFIIS_2"/>
    <property type="match status" value="1"/>
</dbReference>
<evidence type="ECO:0000256" key="2">
    <source>
        <dbReference type="ARBA" id="ARBA00022771"/>
    </source>
</evidence>
<reference evidence="12" key="3">
    <citation type="submission" date="2023-07" db="EMBL/GenBank/DDBJ databases">
        <authorList>
            <consortium name="AG Swart"/>
            <person name="Singh M."/>
            <person name="Singh A."/>
            <person name="Seah K."/>
            <person name="Emmerich C."/>
        </authorList>
    </citation>
    <scope>NUCLEOTIDE SEQUENCE</scope>
    <source>
        <strain evidence="12">DP1</strain>
    </source>
</reference>
<dbReference type="OrthoDB" id="44867at2759"/>
<dbReference type="PIRSF" id="PIRSF006704">
    <property type="entry name" value="TF_IIS"/>
    <property type="match status" value="1"/>
</dbReference>
<dbReference type="GO" id="GO:0003676">
    <property type="term" value="F:nucleic acid binding"/>
    <property type="evidence" value="ECO:0007669"/>
    <property type="project" value="InterPro"/>
</dbReference>
<comment type="subcellular location">
    <subcellularLocation>
        <location evidence="6">Nucleus</location>
    </subcellularLocation>
</comment>
<organism evidence="11">
    <name type="scientific">Euplotes crassus</name>
    <dbReference type="NCBI Taxonomy" id="5936"/>
    <lineage>
        <taxon>Eukaryota</taxon>
        <taxon>Sar</taxon>
        <taxon>Alveolata</taxon>
        <taxon>Ciliophora</taxon>
        <taxon>Intramacronucleata</taxon>
        <taxon>Spirotrichea</taxon>
        <taxon>Hypotrichia</taxon>
        <taxon>Euplotida</taxon>
        <taxon>Euplotidae</taxon>
        <taxon>Moneuplotes</taxon>
    </lineage>
</organism>